<dbReference type="Pfam" id="PF01464">
    <property type="entry name" value="SLT"/>
    <property type="match status" value="1"/>
</dbReference>
<dbReference type="RefSeq" id="WP_379070734.1">
    <property type="nucleotide sequence ID" value="NZ_JBHTIT010000001.1"/>
</dbReference>
<feature type="signal peptide" evidence="3">
    <location>
        <begin position="1"/>
        <end position="21"/>
    </location>
</feature>
<name>A0ABW3HG67_9GAMM</name>
<sequence>MPAFIRILAVAAIAWISPVMAADSDYLAARDAFRTGNHDALAKAQRQLSDSPLQVYAEFWQLWRRLKLPDATADVDAFLAKEKGSYLAEKLRMEWLEQLAKRSDWTSFQRQYPLLIDTPSITLQCYNWQAMMAAKPDIKLPDAVTPLWYTAKDLPSECLPVQAQLQRTGLIDDEAKWTRFRLAMEANAQGLARYLAQSLNLTLNAATQQQVRDQPEVFLARFNPKQRLDRELAVWAYGRWARTNLPAALTHLEVEGDELAEQSALAWRQLAMTGARQFNADSEIWFARSESAPWSDLQREARLRLLVRLGQWPAYLKGYATMPASIRQERAWRFWAARANSAMSSDTGQTKSQRKLYGNSAQTLFAGLSNDDDYYGLLARERLGQAMGPVPEKININDADRARLAKHAGFQRAFALYGLGLRWESASEFNWSVRGSDDRLLLTAANQANAMGWYDRAIYAAERTQADHALHYRFIAPYRDITQAYAKDMALDEAWVYGLMRQESRFAPKATSGAGASGLMQLMPGTAQWVAKQLGIPYSASMTNDAGQNVQLGTYYLRHVEDTLGHPVLATAGYNAGPRRALEWQPDTAMDATQYIESIPFPETRDYVKKVMANAVSYARLFGRGETKLSTRLGTIPARQMTPIQGP</sequence>
<evidence type="ECO:0000256" key="3">
    <source>
        <dbReference type="SAM" id="SignalP"/>
    </source>
</evidence>
<dbReference type="InterPro" id="IPR008258">
    <property type="entry name" value="Transglycosylase_SLT_dom_1"/>
</dbReference>
<dbReference type="Proteomes" id="UP001597044">
    <property type="component" value="Unassembled WGS sequence"/>
</dbReference>
<reference evidence="6" key="1">
    <citation type="journal article" date="2019" name="Int. J. Syst. Evol. Microbiol.">
        <title>The Global Catalogue of Microorganisms (GCM) 10K type strain sequencing project: providing services to taxonomists for standard genome sequencing and annotation.</title>
        <authorList>
            <consortium name="The Broad Institute Genomics Platform"/>
            <consortium name="The Broad Institute Genome Sequencing Center for Infectious Disease"/>
            <person name="Wu L."/>
            <person name="Ma J."/>
        </authorList>
    </citation>
    <scope>NUCLEOTIDE SEQUENCE [LARGE SCALE GENOMIC DNA]</scope>
    <source>
        <strain evidence="6">CCUG 63419</strain>
    </source>
</reference>
<evidence type="ECO:0000256" key="1">
    <source>
        <dbReference type="ARBA" id="ARBA00007734"/>
    </source>
</evidence>
<dbReference type="InterPro" id="IPR000189">
    <property type="entry name" value="Transglyc_AS"/>
</dbReference>
<feature type="chain" id="PRO_5046675661" evidence="3">
    <location>
        <begin position="22"/>
        <end position="647"/>
    </location>
</feature>
<keyword evidence="6" id="KW-1185">Reference proteome</keyword>
<evidence type="ECO:0000313" key="6">
    <source>
        <dbReference type="Proteomes" id="UP001597044"/>
    </source>
</evidence>
<evidence type="ECO:0000313" key="5">
    <source>
        <dbReference type="EMBL" id="MFD0950232.1"/>
    </source>
</evidence>
<comment type="caution">
    <text evidence="5">The sequence shown here is derived from an EMBL/GenBank/DDBJ whole genome shotgun (WGS) entry which is preliminary data.</text>
</comment>
<organism evidence="5 6">
    <name type="scientific">Paraperlucidibaca wandonensis</name>
    <dbReference type="NCBI Taxonomy" id="1268273"/>
    <lineage>
        <taxon>Bacteria</taxon>
        <taxon>Pseudomonadati</taxon>
        <taxon>Pseudomonadota</taxon>
        <taxon>Gammaproteobacteria</taxon>
        <taxon>Moraxellales</taxon>
        <taxon>Moraxellaceae</taxon>
        <taxon>Paraperlucidibaca</taxon>
    </lineage>
</organism>
<dbReference type="CDD" id="cd13401">
    <property type="entry name" value="Slt70-like"/>
    <property type="match status" value="1"/>
</dbReference>
<keyword evidence="2 3" id="KW-0732">Signal</keyword>
<protein>
    <submittedName>
        <fullName evidence="5">Transglycosylase SLT domain-containing protein</fullName>
    </submittedName>
</protein>
<dbReference type="PANTHER" id="PTHR37423">
    <property type="entry name" value="SOLUBLE LYTIC MUREIN TRANSGLYCOSYLASE-RELATED"/>
    <property type="match status" value="1"/>
</dbReference>
<evidence type="ECO:0000256" key="2">
    <source>
        <dbReference type="ARBA" id="ARBA00022729"/>
    </source>
</evidence>
<gene>
    <name evidence="5" type="ORF">ACFQ0F_07505</name>
</gene>
<evidence type="ECO:0000259" key="4">
    <source>
        <dbReference type="Pfam" id="PF01464"/>
    </source>
</evidence>
<dbReference type="InterPro" id="IPR008939">
    <property type="entry name" value="Lytic_TGlycosylase_superhlx_U"/>
</dbReference>
<dbReference type="EMBL" id="JBHTIT010000001">
    <property type="protein sequence ID" value="MFD0950232.1"/>
    <property type="molecule type" value="Genomic_DNA"/>
</dbReference>
<dbReference type="InterPro" id="IPR023346">
    <property type="entry name" value="Lysozyme-like_dom_sf"/>
</dbReference>
<comment type="similarity">
    <text evidence="1">Belongs to the transglycosylase Slt family.</text>
</comment>
<dbReference type="SUPFAM" id="SSF53955">
    <property type="entry name" value="Lysozyme-like"/>
    <property type="match status" value="1"/>
</dbReference>
<dbReference type="Gene3D" id="1.25.20.10">
    <property type="entry name" value="Bacterial muramidases"/>
    <property type="match status" value="1"/>
</dbReference>
<proteinExistence type="inferred from homology"/>
<dbReference type="PANTHER" id="PTHR37423:SF5">
    <property type="entry name" value="SOLUBLE LYTIC MUREIN TRANSGLYCOSYLASE"/>
    <property type="match status" value="1"/>
</dbReference>
<dbReference type="SUPFAM" id="SSF48435">
    <property type="entry name" value="Bacterial muramidases"/>
    <property type="match status" value="1"/>
</dbReference>
<accession>A0ABW3HG67</accession>
<feature type="domain" description="Transglycosylase SLT" evidence="4">
    <location>
        <begin position="483"/>
        <end position="588"/>
    </location>
</feature>
<dbReference type="PROSITE" id="PS00922">
    <property type="entry name" value="TRANSGLYCOSYLASE"/>
    <property type="match status" value="1"/>
</dbReference>
<dbReference type="Gene3D" id="1.10.530.10">
    <property type="match status" value="1"/>
</dbReference>